<sequence length="155" mass="17265">MKSILYSELGSDFLVQGLGLHKEEQGSITGKLGRHEIEITSSPNSLRNQEEVQVIYIGKAEPGPYRDGDILMSGSDDLLDRAFRALDDMEQRGVVVGLSSAADPHQLSLNRDELNQTTLAWKERKVPFLCLFMREPVGLEGQAKLVTIIRKVLND</sequence>
<dbReference type="AlphaFoldDB" id="A0A098B3S1"/>
<dbReference type="PATRIC" id="fig|49338.4.peg.3360"/>
<reference evidence="1" key="1">
    <citation type="submission" date="2014-07" db="EMBL/GenBank/DDBJ databases">
        <authorList>
            <person name="Hornung V.Bastian."/>
        </authorList>
    </citation>
    <scope>NUCLEOTIDE SEQUENCE</scope>
    <source>
        <strain evidence="1">PCE-S</strain>
    </source>
</reference>
<organism evidence="1">
    <name type="scientific">Desulfitobacterium hafniense</name>
    <name type="common">Desulfitobacterium frappieri</name>
    <dbReference type="NCBI Taxonomy" id="49338"/>
    <lineage>
        <taxon>Bacteria</taxon>
        <taxon>Bacillati</taxon>
        <taxon>Bacillota</taxon>
        <taxon>Clostridia</taxon>
        <taxon>Eubacteriales</taxon>
        <taxon>Desulfitobacteriaceae</taxon>
        <taxon>Desulfitobacterium</taxon>
    </lineage>
</organism>
<gene>
    <name evidence="1" type="ORF">DPCES_3120</name>
</gene>
<evidence type="ECO:0000313" key="1">
    <source>
        <dbReference type="EMBL" id="CDX03007.1"/>
    </source>
</evidence>
<protein>
    <submittedName>
        <fullName evidence="1">Uncharacterized protein</fullName>
    </submittedName>
</protein>
<dbReference type="RefSeq" id="WP_018212653.1">
    <property type="nucleotide sequence ID" value="NZ_LK996017.1"/>
</dbReference>
<accession>A0A098B3S1</accession>
<proteinExistence type="predicted"/>
<dbReference type="EMBL" id="LK996017">
    <property type="protein sequence ID" value="CDX03007.1"/>
    <property type="molecule type" value="Genomic_DNA"/>
</dbReference>
<name>A0A098B3S1_DESHA</name>